<evidence type="ECO:0000313" key="4">
    <source>
        <dbReference type="Proteomes" id="UP000235739"/>
    </source>
</evidence>
<feature type="domain" description="Integrase catalytic" evidence="1">
    <location>
        <begin position="122"/>
        <end position="314"/>
    </location>
</feature>
<dbReference type="InterPro" id="IPR036397">
    <property type="entry name" value="RNaseH_sf"/>
</dbReference>
<dbReference type="Gene3D" id="3.30.420.10">
    <property type="entry name" value="Ribonuclease H-like superfamily/Ribonuclease H"/>
    <property type="match status" value="1"/>
</dbReference>
<dbReference type="SUPFAM" id="SSF53098">
    <property type="entry name" value="Ribonuclease H-like"/>
    <property type="match status" value="1"/>
</dbReference>
<protein>
    <submittedName>
        <fullName evidence="2">IS21-like element ISAar7 family transposase</fullName>
    </submittedName>
</protein>
<dbReference type="Proteomes" id="UP000235739">
    <property type="component" value="Unassembled WGS sequence"/>
</dbReference>
<dbReference type="InterPro" id="IPR012337">
    <property type="entry name" value="RNaseH-like_sf"/>
</dbReference>
<dbReference type="GO" id="GO:0003676">
    <property type="term" value="F:nucleic acid binding"/>
    <property type="evidence" value="ECO:0007669"/>
    <property type="project" value="InterPro"/>
</dbReference>
<dbReference type="InterPro" id="IPR001584">
    <property type="entry name" value="Integrase_cat-core"/>
</dbReference>
<dbReference type="AlphaFoldDB" id="A0A2N7RZ24"/>
<proteinExistence type="predicted"/>
<name>A0A2N7RZ24_9MICC</name>
<dbReference type="EMBL" id="PNQX01000003">
    <property type="protein sequence ID" value="PMQ19140.1"/>
    <property type="molecule type" value="Genomic_DNA"/>
</dbReference>
<reference evidence="2 4" key="1">
    <citation type="journal article" date="2017" name="Elife">
        <title>Extensive horizontal gene transfer in cheese-associated bacteria.</title>
        <authorList>
            <person name="Bonham K.S."/>
            <person name="Wolfe B.E."/>
            <person name="Dutton R.J."/>
        </authorList>
    </citation>
    <scope>NUCLEOTIDE SEQUENCE [LARGE SCALE GENOMIC DNA]</scope>
    <source>
        <strain evidence="2 4">JB182</strain>
    </source>
</reference>
<dbReference type="EMBL" id="PNQX01000001">
    <property type="protein sequence ID" value="PMQ21961.1"/>
    <property type="molecule type" value="Genomic_DNA"/>
</dbReference>
<sequence length="487" mass="54325">MSVQETIRKLDSEGISGRKIAVQLNLSRATVAKYLSITNYSPAPPRTGQRPAGSVITGFEETISTWLEGDRGRPRKQRHTAQRVFDRLVDEENYQGTYSPVQRFIKRYKQERQSDNDGFLELDWAPGTIQVDFGEAEVILNGEQKVVHLFVVTFPYSNMRFAQAYGGQTAECVCHGLRTVLEHIGSVPHRMIFDNATGVGRRVKTKVLETKLFAAFKAHYRSEAKYCNPYSGNEKGNVENAVGFLRRNLMVPLPVAASLEGLNKVLLERCDRLGDKPHWRRKILIKDLFAQDVQAGLALPGVGFDPVRYESRKADKYGHLKVGSNTYAAGPVFARRSLTVGIRHDVVEILDEQASVLRRFPRIFGDHPETIMEPSGVLALLAHRPGAWANSPVRAVVSDPVRDWMDTAHTEDRRRLLTALDKASETAGFETAIQAAGQIIEQGDDPGHETLSMLARRLAEGTEPETGDVDLSVYDRLFAAQEESVLA</sequence>
<dbReference type="RefSeq" id="WP_102598358.1">
    <property type="nucleotide sequence ID" value="NZ_JBQGNZ010000168.1"/>
</dbReference>
<dbReference type="NCBIfam" id="NF033546">
    <property type="entry name" value="transpos_IS21"/>
    <property type="match status" value="1"/>
</dbReference>
<evidence type="ECO:0000313" key="3">
    <source>
        <dbReference type="EMBL" id="PMQ21961.1"/>
    </source>
</evidence>
<dbReference type="PANTHER" id="PTHR35004:SF7">
    <property type="entry name" value="INTEGRASE PROTEIN"/>
    <property type="match status" value="1"/>
</dbReference>
<comment type="caution">
    <text evidence="2">The sequence shown here is derived from an EMBL/GenBank/DDBJ whole genome shotgun (WGS) entry which is preliminary data.</text>
</comment>
<evidence type="ECO:0000259" key="1">
    <source>
        <dbReference type="PROSITE" id="PS50994"/>
    </source>
</evidence>
<organism evidence="2 4">
    <name type="scientific">Glutamicibacter arilaitensis</name>
    <dbReference type="NCBI Taxonomy" id="256701"/>
    <lineage>
        <taxon>Bacteria</taxon>
        <taxon>Bacillati</taxon>
        <taxon>Actinomycetota</taxon>
        <taxon>Actinomycetes</taxon>
        <taxon>Micrococcales</taxon>
        <taxon>Micrococcaceae</taxon>
        <taxon>Glutamicibacter</taxon>
    </lineage>
</organism>
<dbReference type="GO" id="GO:0015074">
    <property type="term" value="P:DNA integration"/>
    <property type="evidence" value="ECO:0007669"/>
    <property type="project" value="InterPro"/>
</dbReference>
<accession>A0A2N7RZ24</accession>
<evidence type="ECO:0000313" key="2">
    <source>
        <dbReference type="EMBL" id="PMQ19140.1"/>
    </source>
</evidence>
<dbReference type="PANTHER" id="PTHR35004">
    <property type="entry name" value="TRANSPOSASE RV3428C-RELATED"/>
    <property type="match status" value="1"/>
</dbReference>
<gene>
    <name evidence="3" type="ORF">CIK84_01830</name>
    <name evidence="2" type="ORF">CIK84_15915</name>
</gene>
<dbReference type="PROSITE" id="PS50994">
    <property type="entry name" value="INTEGRASE"/>
    <property type="match status" value="1"/>
</dbReference>